<evidence type="ECO:0000256" key="1">
    <source>
        <dbReference type="SAM" id="Phobius"/>
    </source>
</evidence>
<evidence type="ECO:0000259" key="2">
    <source>
        <dbReference type="Pfam" id="PF14219"/>
    </source>
</evidence>
<name>A0A4Y3WWB9_9PSEU</name>
<evidence type="ECO:0000313" key="4">
    <source>
        <dbReference type="Proteomes" id="UP000320338"/>
    </source>
</evidence>
<dbReference type="Proteomes" id="UP000320338">
    <property type="component" value="Unassembled WGS sequence"/>
</dbReference>
<reference evidence="3 4" key="1">
    <citation type="submission" date="2019-06" db="EMBL/GenBank/DDBJ databases">
        <title>Whole genome shotgun sequence of Pseudonocardia hydrocarbonoxydans NBRC 14498.</title>
        <authorList>
            <person name="Hosoyama A."/>
            <person name="Uohara A."/>
            <person name="Ohji S."/>
            <person name="Ichikawa N."/>
        </authorList>
    </citation>
    <scope>NUCLEOTIDE SEQUENCE [LARGE SCALE GENOMIC DNA]</scope>
    <source>
        <strain evidence="3 4">NBRC 14498</strain>
    </source>
</reference>
<feature type="transmembrane region" description="Helical" evidence="1">
    <location>
        <begin position="226"/>
        <end position="246"/>
    </location>
</feature>
<organism evidence="3 4">
    <name type="scientific">Pseudonocardia hydrocarbonoxydans</name>
    <dbReference type="NCBI Taxonomy" id="76726"/>
    <lineage>
        <taxon>Bacteria</taxon>
        <taxon>Bacillati</taxon>
        <taxon>Actinomycetota</taxon>
        <taxon>Actinomycetes</taxon>
        <taxon>Pseudonocardiales</taxon>
        <taxon>Pseudonocardiaceae</taxon>
        <taxon>Pseudonocardia</taxon>
    </lineage>
</organism>
<sequence length="302" mass="31391">MPPGTQTCPRCRRTSSPEAGPFCPYCGRYLAALEWVAHPPAPDEPPAVPAPRRPYTGPPRYRLRPTGGYPALPWVRTSGPDAPGPLHAARSVAGTVVPLLWATAAVALVAAGSEAWRYGLLLASRSDALSAQVVAASDALVISAGTIAPILTVFAGALVVLWSVRAAAAAAHGAGVVASRRPRDVVLGWVVPGVNLAVPGSVLAEIEHTALGRPAGERPRPSRLLLVWWALWAAGIVLSAVVLLWGLRTGVQARADGVVLHGVLDLLAAVVAGVTAVLVTHLTRLLAPARADRRELLVAVRS</sequence>
<proteinExistence type="predicted"/>
<feature type="domain" description="DUF4328" evidence="2">
    <location>
        <begin position="126"/>
        <end position="283"/>
    </location>
</feature>
<keyword evidence="1" id="KW-0812">Transmembrane</keyword>
<keyword evidence="1" id="KW-1133">Transmembrane helix</keyword>
<feature type="transmembrane region" description="Helical" evidence="1">
    <location>
        <begin position="139"/>
        <end position="164"/>
    </location>
</feature>
<dbReference type="EMBL" id="BJNG01000039">
    <property type="protein sequence ID" value="GEC22029.1"/>
    <property type="molecule type" value="Genomic_DNA"/>
</dbReference>
<comment type="caution">
    <text evidence="3">The sequence shown here is derived from an EMBL/GenBank/DDBJ whole genome shotgun (WGS) entry which is preliminary data.</text>
</comment>
<keyword evidence="1" id="KW-0472">Membrane</keyword>
<dbReference type="InterPro" id="IPR025565">
    <property type="entry name" value="DUF4328"/>
</dbReference>
<feature type="transmembrane region" description="Helical" evidence="1">
    <location>
        <begin position="99"/>
        <end position="119"/>
    </location>
</feature>
<evidence type="ECO:0000313" key="3">
    <source>
        <dbReference type="EMBL" id="GEC22029.1"/>
    </source>
</evidence>
<dbReference type="RefSeq" id="WP_170183918.1">
    <property type="nucleotide sequence ID" value="NZ_BAAARZ010000013.1"/>
</dbReference>
<accession>A0A4Y3WWB9</accession>
<gene>
    <name evidence="3" type="ORF">PHY01_43120</name>
</gene>
<feature type="transmembrane region" description="Helical" evidence="1">
    <location>
        <begin position="185"/>
        <end position="206"/>
    </location>
</feature>
<dbReference type="Pfam" id="PF14219">
    <property type="entry name" value="DUF4328"/>
    <property type="match status" value="1"/>
</dbReference>
<protein>
    <recommendedName>
        <fullName evidence="2">DUF4328 domain-containing protein</fullName>
    </recommendedName>
</protein>
<dbReference type="AlphaFoldDB" id="A0A4Y3WWB9"/>
<keyword evidence="4" id="KW-1185">Reference proteome</keyword>
<feature type="transmembrane region" description="Helical" evidence="1">
    <location>
        <begin position="258"/>
        <end position="279"/>
    </location>
</feature>